<evidence type="ECO:0000256" key="4">
    <source>
        <dbReference type="ARBA" id="ARBA00046022"/>
    </source>
</evidence>
<evidence type="ECO:0000256" key="1">
    <source>
        <dbReference type="ARBA" id="ARBA00009658"/>
    </source>
</evidence>
<dbReference type="EMBL" id="JASSZA010000022">
    <property type="protein sequence ID" value="KAK2084795.1"/>
    <property type="molecule type" value="Genomic_DNA"/>
</dbReference>
<keyword evidence="6" id="KW-0496">Mitochondrion</keyword>
<dbReference type="PANTHER" id="PTHR23222:SF0">
    <property type="entry name" value="PROHIBITIN 1"/>
    <property type="match status" value="1"/>
</dbReference>
<comment type="subcellular location">
    <subcellularLocation>
        <location evidence="6">Mitochondrion inner membrane</location>
    </subcellularLocation>
</comment>
<name>A0ABQ9TJP0_SAGOE</name>
<dbReference type="Proteomes" id="UP001266305">
    <property type="component" value="Unassembled WGS sequence"/>
</dbReference>
<reference evidence="7 8" key="1">
    <citation type="submission" date="2023-05" db="EMBL/GenBank/DDBJ databases">
        <title>B98-5 Cell Line De Novo Hybrid Assembly: An Optical Mapping Approach.</title>
        <authorList>
            <person name="Kananen K."/>
            <person name="Auerbach J.A."/>
            <person name="Kautto E."/>
            <person name="Blachly J.S."/>
        </authorList>
    </citation>
    <scope>NUCLEOTIDE SEQUENCE [LARGE SCALE GENOMIC DNA]</scope>
    <source>
        <strain evidence="7">B95-8</strain>
        <tissue evidence="7">Cell line</tissue>
    </source>
</reference>
<evidence type="ECO:0000313" key="8">
    <source>
        <dbReference type="Proteomes" id="UP001266305"/>
    </source>
</evidence>
<dbReference type="PANTHER" id="PTHR23222">
    <property type="entry name" value="PROHIBITIN"/>
    <property type="match status" value="1"/>
</dbReference>
<protein>
    <recommendedName>
        <fullName evidence="6">Prohibitin</fullName>
    </recommendedName>
</protein>
<gene>
    <name evidence="7" type="primary">PHB1_20</name>
    <name evidence="7" type="ORF">P7K49_037828</name>
</gene>
<proteinExistence type="inferred from homology"/>
<comment type="function">
    <text evidence="3">In the nucleus, acts as a transcription coregulator, enhances promoter binding by TP53, a transcription factor it activates, but reduces the promoter binding by E2F1, a transcription factor it represses. Interacts with STAT3 to affect IL17 secretion in T-helper Th17 cells.</text>
</comment>
<organism evidence="7 8">
    <name type="scientific">Saguinus oedipus</name>
    <name type="common">Cotton-top tamarin</name>
    <name type="synonym">Oedipomidas oedipus</name>
    <dbReference type="NCBI Taxonomy" id="9490"/>
    <lineage>
        <taxon>Eukaryota</taxon>
        <taxon>Metazoa</taxon>
        <taxon>Chordata</taxon>
        <taxon>Craniata</taxon>
        <taxon>Vertebrata</taxon>
        <taxon>Euteleostomi</taxon>
        <taxon>Mammalia</taxon>
        <taxon>Eutheria</taxon>
        <taxon>Euarchontoglires</taxon>
        <taxon>Primates</taxon>
        <taxon>Haplorrhini</taxon>
        <taxon>Platyrrhini</taxon>
        <taxon>Cebidae</taxon>
        <taxon>Callitrichinae</taxon>
        <taxon>Saguinus</taxon>
    </lineage>
</organism>
<keyword evidence="6" id="KW-0472">Membrane</keyword>
<evidence type="ECO:0000256" key="2">
    <source>
        <dbReference type="ARBA" id="ARBA00022634"/>
    </source>
</evidence>
<comment type="caution">
    <text evidence="7">The sequence shown here is derived from an EMBL/GenBank/DDBJ whole genome shotgun (WGS) entry which is preliminary data.</text>
</comment>
<dbReference type="InterPro" id="IPR000163">
    <property type="entry name" value="Prohibitin"/>
</dbReference>
<evidence type="ECO:0000256" key="3">
    <source>
        <dbReference type="ARBA" id="ARBA00045600"/>
    </source>
</evidence>
<evidence type="ECO:0000256" key="6">
    <source>
        <dbReference type="RuleBase" id="RU366048"/>
    </source>
</evidence>
<keyword evidence="8" id="KW-1185">Reference proteome</keyword>
<evidence type="ECO:0000313" key="7">
    <source>
        <dbReference type="EMBL" id="KAK2084795.1"/>
    </source>
</evidence>
<keyword evidence="6" id="KW-0999">Mitochondrion inner membrane</keyword>
<comment type="similarity">
    <text evidence="1 6">Belongs to the prohibitin family.</text>
</comment>
<accession>A0ABQ9TJP0</accession>
<comment type="function">
    <text evidence="4">Protein with pleiotropic attributes mediated in a cell-compartment- and tissue-specific manner, which include the plasma membrane-associated cell signaling functions, mitochondrial chaperone, and transcriptional co-regulator of transcription factors in the nucleus. Plays a role in adipose tissue and glucose homeostasis in a sex-specific manner. Contributes to pulmonary vascular remodeling by accelerating proliferation of pulmonary arterial smooth muscle cells.</text>
</comment>
<evidence type="ECO:0000256" key="5">
    <source>
        <dbReference type="ARBA" id="ARBA00046138"/>
    </source>
</evidence>
<comment type="function">
    <text evidence="5">In the plasma membrane, cooperates with CD86 to mediate CD86-signaling in B lymphocytes that regulates the level of IgG1 produced through the activation of distal signaling intermediates. Upon CD40 engagement, required to activate NF-kappa-B signaling pathway via phospholipase C and protein kinase C activation.</text>
</comment>
<sequence length="130" mass="14257">MTEILKSGVACFDAGELTTQRKLVSRQVSDDLTEKEFTEEVEVKQVARQEAERARFVVEKAEQQKMAAIISAQGDSKAAELIANSLATTGNSLIELCKLEPAVDIALQLSCSWNITYLLMGQSVLLQLPL</sequence>
<keyword evidence="2" id="KW-0237">DNA synthesis</keyword>